<evidence type="ECO:0000256" key="1">
    <source>
        <dbReference type="SAM" id="MobiDB-lite"/>
    </source>
</evidence>
<feature type="compositionally biased region" description="Polar residues" evidence="1">
    <location>
        <begin position="420"/>
        <end position="430"/>
    </location>
</feature>
<feature type="compositionally biased region" description="Low complexity" evidence="1">
    <location>
        <begin position="554"/>
        <end position="569"/>
    </location>
</feature>
<keyword evidence="2" id="KW-1185">Reference proteome</keyword>
<feature type="region of interest" description="Disordered" evidence="1">
    <location>
        <begin position="146"/>
        <end position="261"/>
    </location>
</feature>
<feature type="compositionally biased region" description="Pro residues" evidence="1">
    <location>
        <begin position="66"/>
        <end position="76"/>
    </location>
</feature>
<feature type="region of interest" description="Disordered" evidence="1">
    <location>
        <begin position="58"/>
        <end position="84"/>
    </location>
</feature>
<feature type="compositionally biased region" description="Basic and acidic residues" evidence="1">
    <location>
        <begin position="349"/>
        <end position="363"/>
    </location>
</feature>
<dbReference type="Proteomes" id="UP000887575">
    <property type="component" value="Unassembled WGS sequence"/>
</dbReference>
<proteinExistence type="predicted"/>
<feature type="compositionally biased region" description="Basic and acidic residues" evidence="1">
    <location>
        <begin position="195"/>
        <end position="214"/>
    </location>
</feature>
<feature type="compositionally biased region" description="Basic and acidic residues" evidence="1">
    <location>
        <begin position="146"/>
        <end position="175"/>
    </location>
</feature>
<sequence>MRRRKSMERIRSILPPLPSCWSDHLLHPEHLSSGSSAVSPSNVSDEFSFLDGLTGSPGIPLSSPSFPLPTSPPPSNRSPNSRTPEGLRIVEWRTGMSAVEMVAPLPQSTHHTGIEQQSDSHQLHQTFIRKTSQVGMDLASRSPEIEHHIEGDEKENRHQSMESSEKNFDEVKDVTSSEDYVTSPQSDDELSEGLNEEKSMSEDHRSFDETRREEVEELDYSITPGLMNESTMENYQTPETSPTTIEAQNSEPTETSSMLQELQREMSWRDGDEQIISNANEERSIVDEVFANLEARKRLSDLEPIGEESEMGDLRRFGITRRSAPTLDLQFSEILTPDEPEEMAPTRLSSREPSIDSSNESHRSPLFQPNSHHRRAISDHCGHELERNPEFDESKISDVRPRPKPTSAVARRVSSQRSSHNPLLQASTSEDAMIIEKLERTQSNSDPALNEKAQERRTGEPQEQPPPVRIMRKANGSSWKNYMSSVSTSSHTFINTTMAEMNARLREVSPQSGTPPPTPSHISSNSVDVNANRLTIREEDDLWDDDEVRLRPNGSASSTSTTSGFGVTSLERNPLETPMTRRSFTSNPLMRSVSSNGVVSVMRRSLRFIRGNSNEKGKITGDTLAQTRRESVIEVEEDEEKIGLQRTFSTSVTLRKKGLQRDESIRFKARPGESRVAKKREKELSQKGTTSILQNLFFSERKNKRKGDNRPRLHDVEFMTNRSGSAPAQQTHRPTMNAEGLTNGIPAGPHMEGWLNMWLLIRLGSSVF</sequence>
<feature type="region of interest" description="Disordered" evidence="1">
    <location>
        <begin position="548"/>
        <end position="588"/>
    </location>
</feature>
<dbReference type="WBParaSite" id="MBELARI_LOCUS21880">
    <property type="protein sequence ID" value="MBELARI_LOCUS21880"/>
    <property type="gene ID" value="MBELARI_LOCUS21880"/>
</dbReference>
<organism evidence="2 3">
    <name type="scientific">Mesorhabditis belari</name>
    <dbReference type="NCBI Taxonomy" id="2138241"/>
    <lineage>
        <taxon>Eukaryota</taxon>
        <taxon>Metazoa</taxon>
        <taxon>Ecdysozoa</taxon>
        <taxon>Nematoda</taxon>
        <taxon>Chromadorea</taxon>
        <taxon>Rhabditida</taxon>
        <taxon>Rhabditina</taxon>
        <taxon>Rhabditomorpha</taxon>
        <taxon>Rhabditoidea</taxon>
        <taxon>Rhabditidae</taxon>
        <taxon>Mesorhabditinae</taxon>
        <taxon>Mesorhabditis</taxon>
    </lineage>
</organism>
<feature type="compositionally biased region" description="Basic and acidic residues" evidence="1">
    <location>
        <begin position="376"/>
        <end position="401"/>
    </location>
</feature>
<protein>
    <submittedName>
        <fullName evidence="3">Uncharacterized protein</fullName>
    </submittedName>
</protein>
<evidence type="ECO:0000313" key="3">
    <source>
        <dbReference type="WBParaSite" id="MBELARI_LOCUS21880"/>
    </source>
</evidence>
<name>A0AAF3F5H2_9BILA</name>
<accession>A0AAF3F5H2</accession>
<reference evidence="3" key="1">
    <citation type="submission" date="2024-02" db="UniProtKB">
        <authorList>
            <consortium name="WormBaseParasite"/>
        </authorList>
    </citation>
    <scope>IDENTIFICATION</scope>
</reference>
<feature type="region of interest" description="Disordered" evidence="1">
    <location>
        <begin position="328"/>
        <end position="470"/>
    </location>
</feature>
<dbReference type="AlphaFoldDB" id="A0AAF3F5H2"/>
<feature type="compositionally biased region" description="Low complexity" evidence="1">
    <location>
        <begin position="407"/>
        <end position="419"/>
    </location>
</feature>
<feature type="region of interest" description="Disordered" evidence="1">
    <location>
        <begin position="506"/>
        <end position="528"/>
    </location>
</feature>
<feature type="compositionally biased region" description="Polar residues" evidence="1">
    <location>
        <begin position="228"/>
        <end position="260"/>
    </location>
</feature>
<evidence type="ECO:0000313" key="2">
    <source>
        <dbReference type="Proteomes" id="UP000887575"/>
    </source>
</evidence>